<dbReference type="Proteomes" id="UP001163726">
    <property type="component" value="Chromosome"/>
</dbReference>
<dbReference type="InterPro" id="IPR000683">
    <property type="entry name" value="Gfo/Idh/MocA-like_OxRdtase_N"/>
</dbReference>
<protein>
    <submittedName>
        <fullName evidence="6">Gfo/Idh/MocA family oxidoreductase</fullName>
    </submittedName>
</protein>
<evidence type="ECO:0000259" key="5">
    <source>
        <dbReference type="Pfam" id="PF22725"/>
    </source>
</evidence>
<evidence type="ECO:0000313" key="6">
    <source>
        <dbReference type="EMBL" id="WAJ71277.1"/>
    </source>
</evidence>
<dbReference type="SUPFAM" id="SSF51735">
    <property type="entry name" value="NAD(P)-binding Rossmann-fold domains"/>
    <property type="match status" value="1"/>
</dbReference>
<proteinExistence type="predicted"/>
<dbReference type="InterPro" id="IPR050463">
    <property type="entry name" value="Gfo/Idh/MocA_oxidrdct_glycsds"/>
</dbReference>
<accession>A0ABY7AR86</accession>
<gene>
    <name evidence="6" type="ORF">OLW01_05630</name>
</gene>
<keyword evidence="1" id="KW-0732">Signal</keyword>
<dbReference type="EMBL" id="CP109965">
    <property type="protein sequence ID" value="WAJ71277.1"/>
    <property type="molecule type" value="Genomic_DNA"/>
</dbReference>
<dbReference type="Pfam" id="PF01408">
    <property type="entry name" value="GFO_IDH_MocA"/>
    <property type="match status" value="1"/>
</dbReference>
<name>A0ABY7AR86_9ALTE</name>
<dbReference type="InterPro" id="IPR055170">
    <property type="entry name" value="GFO_IDH_MocA-like_dom"/>
</dbReference>
<dbReference type="RefSeq" id="WP_268075753.1">
    <property type="nucleotide sequence ID" value="NZ_CP109965.1"/>
</dbReference>
<evidence type="ECO:0000256" key="3">
    <source>
        <dbReference type="SAM" id="MobiDB-lite"/>
    </source>
</evidence>
<keyword evidence="2" id="KW-0560">Oxidoreductase</keyword>
<reference evidence="6" key="1">
    <citation type="submission" date="2022-10" db="EMBL/GenBank/DDBJ databases">
        <title>Catenovulum adriacola sp. nov. isolated in the Harbour of Susak.</title>
        <authorList>
            <person name="Schoch T."/>
            <person name="Reich S.J."/>
            <person name="Stoeferle S."/>
            <person name="Flaiz M."/>
            <person name="Kazda M."/>
            <person name="Riedel C.U."/>
            <person name="Duerre P."/>
        </authorList>
    </citation>
    <scope>NUCLEOTIDE SEQUENCE</scope>
    <source>
        <strain evidence="6">TS8</strain>
    </source>
</reference>
<evidence type="ECO:0000256" key="2">
    <source>
        <dbReference type="ARBA" id="ARBA00023002"/>
    </source>
</evidence>
<dbReference type="PANTHER" id="PTHR43818:SF11">
    <property type="entry name" value="BCDNA.GH03377"/>
    <property type="match status" value="1"/>
</dbReference>
<dbReference type="InterPro" id="IPR036291">
    <property type="entry name" value="NAD(P)-bd_dom_sf"/>
</dbReference>
<sequence>MSDKNQSQTLNTQDNNPVKKPDIKDGANYAPVGKAVKVVKENEFIFSVAYLDHGHIHGQTNGLLQAGATLKYVYDTDEKRLAEFCKKYPQAQVADSFEQILNDQQTQLVAAAAIPNLRADIGIQVMQAGKDYFTDKSPFTSLEQLENVKQVVEQTGQIYAVYYAERLHNEAAWQAGELIKQGRIGRVLQVINLAPHRLSKDKRPDWFFDKQQYGGILTDIGSHQVEQFLTYAGEPNATLNFARASNLNNADKPGLEDFGEISMTGQNGSSFYTRVDWFTPDGQATWGDGRTFIIGTQGNIEIRKYNDVARQAPASKLFVTDGQQEQEIDCYGESSFPYFGQLILDVLNRTEHSMTQAHTFKAAELSLLAQQFADRNPN</sequence>
<dbReference type="Gene3D" id="3.40.50.720">
    <property type="entry name" value="NAD(P)-binding Rossmann-like Domain"/>
    <property type="match status" value="1"/>
</dbReference>
<evidence type="ECO:0000256" key="1">
    <source>
        <dbReference type="ARBA" id="ARBA00022729"/>
    </source>
</evidence>
<dbReference type="PANTHER" id="PTHR43818">
    <property type="entry name" value="BCDNA.GH03377"/>
    <property type="match status" value="1"/>
</dbReference>
<feature type="region of interest" description="Disordered" evidence="3">
    <location>
        <begin position="1"/>
        <end position="26"/>
    </location>
</feature>
<dbReference type="Pfam" id="PF22725">
    <property type="entry name" value="GFO_IDH_MocA_C3"/>
    <property type="match status" value="1"/>
</dbReference>
<keyword evidence="7" id="KW-1185">Reference proteome</keyword>
<dbReference type="Gene3D" id="3.30.360.10">
    <property type="entry name" value="Dihydrodipicolinate Reductase, domain 2"/>
    <property type="match status" value="1"/>
</dbReference>
<feature type="domain" description="GFO/IDH/MocA-like oxidoreductase" evidence="5">
    <location>
        <begin position="174"/>
        <end position="301"/>
    </location>
</feature>
<dbReference type="SUPFAM" id="SSF55347">
    <property type="entry name" value="Glyceraldehyde-3-phosphate dehydrogenase-like, C-terminal domain"/>
    <property type="match status" value="1"/>
</dbReference>
<feature type="domain" description="Gfo/Idh/MocA-like oxidoreductase N-terminal" evidence="4">
    <location>
        <begin position="66"/>
        <end position="163"/>
    </location>
</feature>
<evidence type="ECO:0000313" key="7">
    <source>
        <dbReference type="Proteomes" id="UP001163726"/>
    </source>
</evidence>
<feature type="compositionally biased region" description="Polar residues" evidence="3">
    <location>
        <begin position="1"/>
        <end position="16"/>
    </location>
</feature>
<evidence type="ECO:0000259" key="4">
    <source>
        <dbReference type="Pfam" id="PF01408"/>
    </source>
</evidence>
<organism evidence="6 7">
    <name type="scientific">Catenovulum adriaticum</name>
    <dbReference type="NCBI Taxonomy" id="2984846"/>
    <lineage>
        <taxon>Bacteria</taxon>
        <taxon>Pseudomonadati</taxon>
        <taxon>Pseudomonadota</taxon>
        <taxon>Gammaproteobacteria</taxon>
        <taxon>Alteromonadales</taxon>
        <taxon>Alteromonadaceae</taxon>
        <taxon>Catenovulum</taxon>
    </lineage>
</organism>